<feature type="transmembrane region" description="Helical" evidence="1">
    <location>
        <begin position="142"/>
        <end position="164"/>
    </location>
</feature>
<organism evidence="2 3">
    <name type="scientific">Mytilus coruscus</name>
    <name type="common">Sea mussel</name>
    <dbReference type="NCBI Taxonomy" id="42192"/>
    <lineage>
        <taxon>Eukaryota</taxon>
        <taxon>Metazoa</taxon>
        <taxon>Spiralia</taxon>
        <taxon>Lophotrochozoa</taxon>
        <taxon>Mollusca</taxon>
        <taxon>Bivalvia</taxon>
        <taxon>Autobranchia</taxon>
        <taxon>Pteriomorphia</taxon>
        <taxon>Mytilida</taxon>
        <taxon>Mytiloidea</taxon>
        <taxon>Mytilidae</taxon>
        <taxon>Mytilinae</taxon>
        <taxon>Mytilus</taxon>
    </lineage>
</organism>
<keyword evidence="1" id="KW-1133">Transmembrane helix</keyword>
<evidence type="ECO:0000313" key="3">
    <source>
        <dbReference type="Proteomes" id="UP000507470"/>
    </source>
</evidence>
<dbReference type="Gene3D" id="2.60.40.10">
    <property type="entry name" value="Immunoglobulins"/>
    <property type="match status" value="1"/>
</dbReference>
<dbReference type="OrthoDB" id="6101620at2759"/>
<dbReference type="Proteomes" id="UP000507470">
    <property type="component" value="Unassembled WGS sequence"/>
</dbReference>
<dbReference type="SUPFAM" id="SSF49265">
    <property type="entry name" value="Fibronectin type III"/>
    <property type="match status" value="1"/>
</dbReference>
<dbReference type="InterPro" id="IPR013783">
    <property type="entry name" value="Ig-like_fold"/>
</dbReference>
<evidence type="ECO:0008006" key="4">
    <source>
        <dbReference type="Google" id="ProtNLM"/>
    </source>
</evidence>
<proteinExistence type="predicted"/>
<evidence type="ECO:0000313" key="2">
    <source>
        <dbReference type="EMBL" id="CAC5407583.1"/>
    </source>
</evidence>
<sequence>MEFSYFCVIQCIVTYICIAAGKFASEVVVTVTEIQTNQVSLMIRKPGEPNQPLNLPCMLCYVQTESKEKKCVDQTDFKGHTNITILHLQPGTRYNVFVECNDVLSSNKFTFKTEIQGGSTMSSGPEVVYKESQLFSATTLDVVLGVLFGVVALCILAVTSLYLYRRHQRRRRLQNFLRTPHTDPFESLQDYVEGDTGSQFM</sequence>
<keyword evidence="1" id="KW-0472">Membrane</keyword>
<evidence type="ECO:0000256" key="1">
    <source>
        <dbReference type="SAM" id="Phobius"/>
    </source>
</evidence>
<keyword evidence="3" id="KW-1185">Reference proteome</keyword>
<name>A0A6J8DFZ0_MYTCO</name>
<keyword evidence="1" id="KW-0812">Transmembrane</keyword>
<dbReference type="EMBL" id="CACVKT020007420">
    <property type="protein sequence ID" value="CAC5407583.1"/>
    <property type="molecule type" value="Genomic_DNA"/>
</dbReference>
<dbReference type="AlphaFoldDB" id="A0A6J8DFZ0"/>
<accession>A0A6J8DFZ0</accession>
<dbReference type="InterPro" id="IPR036116">
    <property type="entry name" value="FN3_sf"/>
</dbReference>
<protein>
    <recommendedName>
        <fullName evidence="4">Fibronectin type-III domain-containing protein</fullName>
    </recommendedName>
</protein>
<reference evidence="2 3" key="1">
    <citation type="submission" date="2020-06" db="EMBL/GenBank/DDBJ databases">
        <authorList>
            <person name="Li R."/>
            <person name="Bekaert M."/>
        </authorList>
    </citation>
    <scope>NUCLEOTIDE SEQUENCE [LARGE SCALE GENOMIC DNA]</scope>
    <source>
        <strain evidence="3">wild</strain>
    </source>
</reference>
<gene>
    <name evidence="2" type="ORF">MCOR_41042</name>
</gene>